<protein>
    <submittedName>
        <fullName evidence="1">Uncharacterized protein</fullName>
    </submittedName>
</protein>
<comment type="caution">
    <text evidence="1">The sequence shown here is derived from an EMBL/GenBank/DDBJ whole genome shotgun (WGS) entry which is preliminary data.</text>
</comment>
<sequence length="126" mass="14917">MNDVVYVVSWRRTEEMSSASMDALLWTLGNNLNDESTFPSYSSLPIQRCKANGNRIRRKREQWSRDQNIERKLDDFSLDYCSRYSSSFISSPDILLDCLERYMYVDKVYLSILAESKLYFFFINST</sequence>
<evidence type="ECO:0000313" key="2">
    <source>
        <dbReference type="Proteomes" id="UP000235145"/>
    </source>
</evidence>
<proteinExistence type="predicted"/>
<reference evidence="1 2" key="1">
    <citation type="journal article" date="2017" name="Nat. Commun.">
        <title>Genome assembly with in vitro proximity ligation data and whole-genome triplication in lettuce.</title>
        <authorList>
            <person name="Reyes-Chin-Wo S."/>
            <person name="Wang Z."/>
            <person name="Yang X."/>
            <person name="Kozik A."/>
            <person name="Arikit S."/>
            <person name="Song C."/>
            <person name="Xia L."/>
            <person name="Froenicke L."/>
            <person name="Lavelle D.O."/>
            <person name="Truco M.J."/>
            <person name="Xia R."/>
            <person name="Zhu S."/>
            <person name="Xu C."/>
            <person name="Xu H."/>
            <person name="Xu X."/>
            <person name="Cox K."/>
            <person name="Korf I."/>
            <person name="Meyers B.C."/>
            <person name="Michelmore R.W."/>
        </authorList>
    </citation>
    <scope>NUCLEOTIDE SEQUENCE [LARGE SCALE GENOMIC DNA]</scope>
    <source>
        <strain evidence="2">cv. Salinas</strain>
        <tissue evidence="1">Seedlings</tissue>
    </source>
</reference>
<keyword evidence="2" id="KW-1185">Reference proteome</keyword>
<name>A0A9R1W646_LACSA</name>
<accession>A0A9R1W646</accession>
<dbReference type="Proteomes" id="UP000235145">
    <property type="component" value="Unassembled WGS sequence"/>
</dbReference>
<organism evidence="1 2">
    <name type="scientific">Lactuca sativa</name>
    <name type="common">Garden lettuce</name>
    <dbReference type="NCBI Taxonomy" id="4236"/>
    <lineage>
        <taxon>Eukaryota</taxon>
        <taxon>Viridiplantae</taxon>
        <taxon>Streptophyta</taxon>
        <taxon>Embryophyta</taxon>
        <taxon>Tracheophyta</taxon>
        <taxon>Spermatophyta</taxon>
        <taxon>Magnoliopsida</taxon>
        <taxon>eudicotyledons</taxon>
        <taxon>Gunneridae</taxon>
        <taxon>Pentapetalae</taxon>
        <taxon>asterids</taxon>
        <taxon>campanulids</taxon>
        <taxon>Asterales</taxon>
        <taxon>Asteraceae</taxon>
        <taxon>Cichorioideae</taxon>
        <taxon>Cichorieae</taxon>
        <taxon>Lactucinae</taxon>
        <taxon>Lactuca</taxon>
    </lineage>
</organism>
<gene>
    <name evidence="1" type="ORF">LSAT_V11C300102690</name>
</gene>
<evidence type="ECO:0000313" key="1">
    <source>
        <dbReference type="EMBL" id="KAJ0218128.1"/>
    </source>
</evidence>
<dbReference type="AlphaFoldDB" id="A0A9R1W646"/>
<dbReference type="EMBL" id="NBSK02000003">
    <property type="protein sequence ID" value="KAJ0218128.1"/>
    <property type="molecule type" value="Genomic_DNA"/>
</dbReference>